<evidence type="ECO:0000256" key="2">
    <source>
        <dbReference type="ARBA" id="ARBA00007381"/>
    </source>
</evidence>
<dbReference type="KEGG" id="mana:MAMMFC1_03314"/>
<evidence type="ECO:0000256" key="6">
    <source>
        <dbReference type="ARBA" id="ARBA00022741"/>
    </source>
</evidence>
<evidence type="ECO:0000256" key="7">
    <source>
        <dbReference type="ARBA" id="ARBA00022840"/>
    </source>
</evidence>
<evidence type="ECO:0000256" key="5">
    <source>
        <dbReference type="ARBA" id="ARBA00022553"/>
    </source>
</evidence>
<evidence type="ECO:0000313" key="15">
    <source>
        <dbReference type="Proteomes" id="UP000276437"/>
    </source>
</evidence>
<comment type="similarity">
    <text evidence="2 13">Belongs to the heat shock protein 70 family.</text>
</comment>
<comment type="function">
    <text evidence="1">Acts as a chaperone.</text>
</comment>
<dbReference type="InterPro" id="IPR043129">
    <property type="entry name" value="ATPase_NBD"/>
</dbReference>
<dbReference type="GO" id="GO:0005524">
    <property type="term" value="F:ATP binding"/>
    <property type="evidence" value="ECO:0007669"/>
    <property type="project" value="UniProtKB-KW"/>
</dbReference>
<keyword evidence="7 13" id="KW-0067">ATP-binding</keyword>
<gene>
    <name evidence="14" type="primary">dnaK_2</name>
    <name evidence="14" type="ORF">MAMMFC1_03314</name>
</gene>
<evidence type="ECO:0000256" key="13">
    <source>
        <dbReference type="RuleBase" id="RU003322"/>
    </source>
</evidence>
<evidence type="ECO:0000256" key="9">
    <source>
        <dbReference type="ARBA" id="ARBA00023186"/>
    </source>
</evidence>
<keyword evidence="8" id="KW-0346">Stress response</keyword>
<dbReference type="InterPro" id="IPR013126">
    <property type="entry name" value="Hsp_70_fam"/>
</dbReference>
<dbReference type="RefSeq" id="WP_126309563.1">
    <property type="nucleotide sequence ID" value="NZ_AP018449.1"/>
</dbReference>
<dbReference type="FunFam" id="3.30.420.40:FF:000071">
    <property type="entry name" value="Molecular chaperone DnaK"/>
    <property type="match status" value="1"/>
</dbReference>
<evidence type="ECO:0000256" key="1">
    <source>
        <dbReference type="ARBA" id="ARBA00002290"/>
    </source>
</evidence>
<proteinExistence type="inferred from homology"/>
<dbReference type="PRINTS" id="PR00301">
    <property type="entry name" value="HEATSHOCK70"/>
</dbReference>
<dbReference type="SUPFAM" id="SSF100920">
    <property type="entry name" value="Heat shock protein 70kD (HSP70), peptide-binding domain"/>
    <property type="match status" value="1"/>
</dbReference>
<dbReference type="PROSITE" id="PS00329">
    <property type="entry name" value="HSP70_2"/>
    <property type="match status" value="1"/>
</dbReference>
<evidence type="ECO:0000313" key="14">
    <source>
        <dbReference type="EMBL" id="BBB92619.1"/>
    </source>
</evidence>
<keyword evidence="6 13" id="KW-0547">Nucleotide-binding</keyword>
<dbReference type="Gene3D" id="2.60.34.10">
    <property type="entry name" value="Substrate Binding Domain Of DNAk, Chain A, domain 1"/>
    <property type="match status" value="1"/>
</dbReference>
<dbReference type="EMBL" id="AP018449">
    <property type="protein sequence ID" value="BBB92619.1"/>
    <property type="molecule type" value="Genomic_DNA"/>
</dbReference>
<dbReference type="Pfam" id="PF00012">
    <property type="entry name" value="HSP70"/>
    <property type="match status" value="2"/>
</dbReference>
<evidence type="ECO:0000256" key="12">
    <source>
        <dbReference type="ARBA" id="ARBA00033103"/>
    </source>
</evidence>
<organism evidence="14 15">
    <name type="scientific">Methylomusa anaerophila</name>
    <dbReference type="NCBI Taxonomy" id="1930071"/>
    <lineage>
        <taxon>Bacteria</taxon>
        <taxon>Bacillati</taxon>
        <taxon>Bacillota</taxon>
        <taxon>Negativicutes</taxon>
        <taxon>Selenomonadales</taxon>
        <taxon>Sporomusaceae</taxon>
        <taxon>Methylomusa</taxon>
    </lineage>
</organism>
<sequence>MSKKIVRPIVGIDLGTTNSAAAYIHNGQPEIIPLSDGKRLMPSVAMMDMQGRIIVGETARASLVAMPDRVVAAVKRRMGSTELITMAGQQFSAQEISAIILKELKKHIEAKLGGDEIEAVITVPAYFTDEQRRATKQAGELAGFAVERIINEPTAAALAYGLNKLGEDRHILVYDLGGGTFDVSVVEMISGILEVRASAGDSQLGGEDFDWRLVDWLAEKVKKSHGIDPRQDIRAKSLLKEQAEKIKMKLSTADKVSVEIPLLTMKRNRPVGLFTEITREDFNQLIKDLLDKTTDCVKRALADAGILPADVQDILLVGGSTRIPRVREMIVELFKKEPRADVNPDEAVALGAAVQAGIKGGALSASGLIVTDVAPFSLGVAVARNYNGVMRSGIFHVIIPRNTPVPAARTDKFCTAVPEQTEAEIEIYQGEHEQVKRNHLLGKFLLQGIRSNRREPERIDVTYRYDLNGILEVTAKCVSNNKEQSLTVHDELARDSQEAFQDSMEKLNILYSHTEDGAEEYLPAEDPDGDDDWPEDEIGPEKFDALRRQAVLLRTRIQNIETVCNDLQQEKLKQIDQKLSETLLLAEENAYPLLQEAVDEAADFLIELETWEE</sequence>
<dbReference type="PANTHER" id="PTHR19375">
    <property type="entry name" value="HEAT SHOCK PROTEIN 70KDA"/>
    <property type="match status" value="1"/>
</dbReference>
<dbReference type="OrthoDB" id="9766019at2"/>
<dbReference type="FunFam" id="3.90.640.10:FF:000003">
    <property type="entry name" value="Molecular chaperone DnaK"/>
    <property type="match status" value="1"/>
</dbReference>
<evidence type="ECO:0000256" key="8">
    <source>
        <dbReference type="ARBA" id="ARBA00023016"/>
    </source>
</evidence>
<dbReference type="GO" id="GO:0140662">
    <property type="term" value="F:ATP-dependent protein folding chaperone"/>
    <property type="evidence" value="ECO:0007669"/>
    <property type="project" value="InterPro"/>
</dbReference>
<dbReference type="Gene3D" id="3.90.640.10">
    <property type="entry name" value="Actin, Chain A, domain 4"/>
    <property type="match status" value="1"/>
</dbReference>
<dbReference type="PROSITE" id="PS00297">
    <property type="entry name" value="HSP70_1"/>
    <property type="match status" value="1"/>
</dbReference>
<dbReference type="Gene3D" id="3.30.420.40">
    <property type="match status" value="2"/>
</dbReference>
<evidence type="ECO:0000256" key="11">
    <source>
        <dbReference type="ARBA" id="ARBA00030945"/>
    </source>
</evidence>
<dbReference type="PROSITE" id="PS01036">
    <property type="entry name" value="HSP70_3"/>
    <property type="match status" value="1"/>
</dbReference>
<dbReference type="InterPro" id="IPR029047">
    <property type="entry name" value="HSP70_peptide-bd_sf"/>
</dbReference>
<name>A0A348ANH1_9FIRM</name>
<evidence type="ECO:0000256" key="10">
    <source>
        <dbReference type="ARBA" id="ARBA00030019"/>
    </source>
</evidence>
<dbReference type="SUPFAM" id="SSF53067">
    <property type="entry name" value="Actin-like ATPase domain"/>
    <property type="match status" value="2"/>
</dbReference>
<dbReference type="AlphaFoldDB" id="A0A348ANH1"/>
<keyword evidence="15" id="KW-1185">Reference proteome</keyword>
<evidence type="ECO:0000256" key="3">
    <source>
        <dbReference type="ARBA" id="ARBA00014415"/>
    </source>
</evidence>
<accession>A0A348ANH1</accession>
<reference evidence="14 15" key="1">
    <citation type="journal article" date="2018" name="Int. J. Syst. Evol. Microbiol.">
        <title>Methylomusa anaerophila gen. nov., sp. nov., an anaerobic methanol-utilizing bacterium isolated from a microbial fuel cell.</title>
        <authorList>
            <person name="Amano N."/>
            <person name="Yamamuro A."/>
            <person name="Miyahara M."/>
            <person name="Kouzuma A."/>
            <person name="Abe T."/>
            <person name="Watanabe K."/>
        </authorList>
    </citation>
    <scope>NUCLEOTIDE SEQUENCE [LARGE SCALE GENOMIC DNA]</scope>
    <source>
        <strain evidence="14 15">MMFC1</strain>
    </source>
</reference>
<keyword evidence="9" id="KW-0143">Chaperone</keyword>
<keyword evidence="5" id="KW-0597">Phosphoprotein</keyword>
<protein>
    <recommendedName>
        <fullName evidence="3">Chaperone protein DnaK</fullName>
    </recommendedName>
    <alternativeName>
        <fullName evidence="4">Chaperone protein dnaK</fullName>
    </alternativeName>
    <alternativeName>
        <fullName evidence="12">HSP70</fullName>
    </alternativeName>
    <alternativeName>
        <fullName evidence="11">Heat shock 70 kDa protein</fullName>
    </alternativeName>
    <alternativeName>
        <fullName evidence="10">Heat shock protein 70</fullName>
    </alternativeName>
</protein>
<dbReference type="Proteomes" id="UP000276437">
    <property type="component" value="Chromosome"/>
</dbReference>
<dbReference type="InterPro" id="IPR018181">
    <property type="entry name" value="Heat_shock_70_CS"/>
</dbReference>
<evidence type="ECO:0000256" key="4">
    <source>
        <dbReference type="ARBA" id="ARBA00017249"/>
    </source>
</evidence>